<dbReference type="SUPFAM" id="SSF48452">
    <property type="entry name" value="TPR-like"/>
    <property type="match status" value="1"/>
</dbReference>
<reference evidence="8 9" key="1">
    <citation type="submission" date="2016-10" db="EMBL/GenBank/DDBJ databases">
        <authorList>
            <person name="de Groot N.N."/>
        </authorList>
    </citation>
    <scope>NUCLEOTIDE SEQUENCE [LARGE SCALE GENOMIC DNA]</scope>
    <source>
        <strain evidence="8 9">MT12</strain>
    </source>
</reference>
<proteinExistence type="predicted"/>
<feature type="compositionally biased region" description="Pro residues" evidence="5">
    <location>
        <begin position="495"/>
        <end position="517"/>
    </location>
</feature>
<dbReference type="Pfam" id="PF07219">
    <property type="entry name" value="HemY_N"/>
    <property type="match status" value="1"/>
</dbReference>
<dbReference type="RefSeq" id="WP_092121232.1">
    <property type="nucleotide sequence ID" value="NZ_FNTH01000001.1"/>
</dbReference>
<keyword evidence="4 6" id="KW-0472">Membrane</keyword>
<dbReference type="InterPro" id="IPR010817">
    <property type="entry name" value="HemY_N"/>
</dbReference>
<dbReference type="InterPro" id="IPR016982">
    <property type="entry name" value="Mms48"/>
</dbReference>
<dbReference type="Gene3D" id="1.25.40.10">
    <property type="entry name" value="Tetratricopeptide repeat domain"/>
    <property type="match status" value="1"/>
</dbReference>
<organism evidence="8 9">
    <name type="scientific">Bradyrhizobium erythrophlei</name>
    <dbReference type="NCBI Taxonomy" id="1437360"/>
    <lineage>
        <taxon>Bacteria</taxon>
        <taxon>Pseudomonadati</taxon>
        <taxon>Pseudomonadota</taxon>
        <taxon>Alphaproteobacteria</taxon>
        <taxon>Hyphomicrobiales</taxon>
        <taxon>Nitrobacteraceae</taxon>
        <taxon>Bradyrhizobium</taxon>
    </lineage>
</organism>
<feature type="region of interest" description="Disordered" evidence="5">
    <location>
        <begin position="449"/>
        <end position="530"/>
    </location>
</feature>
<protein>
    <submittedName>
        <fullName evidence="8">HemY protein</fullName>
    </submittedName>
</protein>
<dbReference type="PIRSF" id="PIRSF031802">
    <property type="entry name" value="UCP031802"/>
    <property type="match status" value="1"/>
</dbReference>
<dbReference type="Proteomes" id="UP000198992">
    <property type="component" value="Unassembled WGS sequence"/>
</dbReference>
<evidence type="ECO:0000256" key="3">
    <source>
        <dbReference type="ARBA" id="ARBA00022989"/>
    </source>
</evidence>
<dbReference type="AlphaFoldDB" id="A0A1H5C9Z0"/>
<evidence type="ECO:0000256" key="4">
    <source>
        <dbReference type="ARBA" id="ARBA00023136"/>
    </source>
</evidence>
<evidence type="ECO:0000256" key="2">
    <source>
        <dbReference type="ARBA" id="ARBA00022692"/>
    </source>
</evidence>
<evidence type="ECO:0000256" key="6">
    <source>
        <dbReference type="SAM" id="Phobius"/>
    </source>
</evidence>
<keyword evidence="2 6" id="KW-0812">Transmembrane</keyword>
<evidence type="ECO:0000313" key="9">
    <source>
        <dbReference type="Proteomes" id="UP000198992"/>
    </source>
</evidence>
<dbReference type="EMBL" id="FNTH01000001">
    <property type="protein sequence ID" value="SED63613.1"/>
    <property type="molecule type" value="Genomic_DNA"/>
</dbReference>
<sequence>MIRIIVFLLLIALAAAGAAWLADQPGDLVLNWGGLRLTSKQPMYLLGLVVVVAMVAGLILRGLWKIPGHVRRGRRERRHARGRHAITQGLLAIGHGDSSAARAHAEVARRHAGGDPLALLLHAQSAQLDGDRDGAQRAFRAMAERPDTRLLGLRGLFIEAQRADDPVAAVMIAEEALKMSPSSSWASHAVLGFCCAKGDWAGALSIIDNNQAAGLIDKATYRRQRGVLLAARALEFETVDRDLSRSSAMEALKLAPTLIPAAVLAAKFESEAHQVRRAMRIVETAWLAQPHPDLADAYSHVRLGDAARQRLVRVETLAAKTPGHIEGALAIARAAIDAAEFARARAALEPFTAAPTQRVALLMAEIERTEHGDSGRARAWTLRAVRALHDPVWTADGYVSDRWRPVSPVTGRLDAFQWQTPVAALPSDKGHAIEPSPFEEAMLAPRRVEPPKELASEPPPPKAAEPVEAKPVEPATPTAQDNAPLPVAIEAEPTPADPPASEPAPPPAAESAPPAPAPLFRSRTDLPKAAPAPIPAVIPIVRAPDDPGVDEDGAVDEFAEQIGPPKAQIGGWRGFLSRLGS</sequence>
<dbReference type="InterPro" id="IPR011990">
    <property type="entry name" value="TPR-like_helical_dom_sf"/>
</dbReference>
<gene>
    <name evidence="8" type="ORF">SAMN05444164_5313</name>
</gene>
<dbReference type="OrthoDB" id="9798343at2"/>
<evidence type="ECO:0000259" key="7">
    <source>
        <dbReference type="Pfam" id="PF07219"/>
    </source>
</evidence>
<evidence type="ECO:0000256" key="5">
    <source>
        <dbReference type="SAM" id="MobiDB-lite"/>
    </source>
</evidence>
<comment type="subcellular location">
    <subcellularLocation>
        <location evidence="1">Membrane</location>
    </subcellularLocation>
</comment>
<dbReference type="GO" id="GO:0016020">
    <property type="term" value="C:membrane"/>
    <property type="evidence" value="ECO:0007669"/>
    <property type="project" value="UniProtKB-SubCell"/>
</dbReference>
<evidence type="ECO:0000313" key="8">
    <source>
        <dbReference type="EMBL" id="SED63613.1"/>
    </source>
</evidence>
<name>A0A1H5C9Z0_9BRAD</name>
<feature type="domain" description="HemY N-terminal" evidence="7">
    <location>
        <begin position="26"/>
        <end position="130"/>
    </location>
</feature>
<keyword evidence="3 6" id="KW-1133">Transmembrane helix</keyword>
<evidence type="ECO:0000256" key="1">
    <source>
        <dbReference type="ARBA" id="ARBA00004370"/>
    </source>
</evidence>
<accession>A0A1H5C9Z0</accession>
<feature type="transmembrane region" description="Helical" evidence="6">
    <location>
        <begin position="45"/>
        <end position="64"/>
    </location>
</feature>